<dbReference type="InterPro" id="IPR005225">
    <property type="entry name" value="Small_GTP-bd"/>
</dbReference>
<comment type="similarity">
    <text evidence="1">Belongs to the TRAFAC class TrmE-Era-EngA-EngB-Septin-like GTPase superfamily. Era GTPase family.</text>
</comment>
<dbReference type="AlphaFoldDB" id="A0A1J5RM06"/>
<dbReference type="InterPro" id="IPR006073">
    <property type="entry name" value="GTP-bd"/>
</dbReference>
<gene>
    <name evidence="7" type="primary">era_8</name>
    <name evidence="7" type="ORF">GALL_249420</name>
</gene>
<feature type="domain" description="KH type-2" evidence="5">
    <location>
        <begin position="206"/>
        <end position="283"/>
    </location>
</feature>
<dbReference type="HAMAP" id="MF_00367">
    <property type="entry name" value="GTPase_Era"/>
    <property type="match status" value="1"/>
</dbReference>
<evidence type="ECO:0000256" key="3">
    <source>
        <dbReference type="ARBA" id="ARBA00022884"/>
    </source>
</evidence>
<dbReference type="PRINTS" id="PR00326">
    <property type="entry name" value="GTP1OBG"/>
</dbReference>
<dbReference type="Gene3D" id="3.30.300.20">
    <property type="match status" value="1"/>
</dbReference>
<accession>A0A1J5RM06</accession>
<dbReference type="GO" id="GO:0019843">
    <property type="term" value="F:rRNA binding"/>
    <property type="evidence" value="ECO:0007669"/>
    <property type="project" value="TreeGrafter"/>
</dbReference>
<dbReference type="InterPro" id="IPR027417">
    <property type="entry name" value="P-loop_NTPase"/>
</dbReference>
<dbReference type="GO" id="GO:0005525">
    <property type="term" value="F:GTP binding"/>
    <property type="evidence" value="ECO:0007669"/>
    <property type="project" value="UniProtKB-KW"/>
</dbReference>
<evidence type="ECO:0000259" key="5">
    <source>
        <dbReference type="PROSITE" id="PS50823"/>
    </source>
</evidence>
<reference evidence="7" key="1">
    <citation type="submission" date="2016-10" db="EMBL/GenBank/DDBJ databases">
        <title>Sequence of Gallionella enrichment culture.</title>
        <authorList>
            <person name="Poehlein A."/>
            <person name="Muehling M."/>
            <person name="Daniel R."/>
        </authorList>
    </citation>
    <scope>NUCLEOTIDE SEQUENCE</scope>
</reference>
<dbReference type="SUPFAM" id="SSF52540">
    <property type="entry name" value="P-loop containing nucleoside triphosphate hydrolases"/>
    <property type="match status" value="1"/>
</dbReference>
<dbReference type="InterPro" id="IPR030388">
    <property type="entry name" value="G_ERA_dom"/>
</dbReference>
<dbReference type="PROSITE" id="PS50823">
    <property type="entry name" value="KH_TYPE_2"/>
    <property type="match status" value="1"/>
</dbReference>
<dbReference type="NCBIfam" id="TIGR00231">
    <property type="entry name" value="small_GTP"/>
    <property type="match status" value="1"/>
</dbReference>
<keyword evidence="3" id="KW-0694">RNA-binding</keyword>
<dbReference type="EMBL" id="MLJW01000214">
    <property type="protein sequence ID" value="OIQ93132.1"/>
    <property type="molecule type" value="Genomic_DNA"/>
</dbReference>
<dbReference type="Gene3D" id="3.40.50.300">
    <property type="entry name" value="P-loop containing nucleotide triphosphate hydrolases"/>
    <property type="match status" value="1"/>
</dbReference>
<name>A0A1J5RM06_9ZZZZ</name>
<dbReference type="GO" id="GO:0043024">
    <property type="term" value="F:ribosomal small subunit binding"/>
    <property type="evidence" value="ECO:0007669"/>
    <property type="project" value="TreeGrafter"/>
</dbReference>
<evidence type="ECO:0000313" key="7">
    <source>
        <dbReference type="EMBL" id="OIQ93132.1"/>
    </source>
</evidence>
<dbReference type="NCBIfam" id="NF000908">
    <property type="entry name" value="PRK00089.1"/>
    <property type="match status" value="1"/>
</dbReference>
<dbReference type="InterPro" id="IPR009019">
    <property type="entry name" value="KH_sf_prok-type"/>
</dbReference>
<dbReference type="InterPro" id="IPR004044">
    <property type="entry name" value="KH_dom_type_2"/>
</dbReference>
<comment type="caution">
    <text evidence="7">The sequence shown here is derived from an EMBL/GenBank/DDBJ whole genome shotgun (WGS) entry which is preliminary data.</text>
</comment>
<sequence>MSENTRCGFVAVVGAPNAGKSTLVNRLVGTKVSIVSPKVQTTRARVLGIALVEEAGAQIIFIDTPGIFQPKRRLERAMVHAAWAGAADADLVALVVDAERGLTDEVRAILDTLKNSGRRAVLVLNKVDLVRRDSLLGLAAELDGAGLFDRVFMVSAEKGDGTADLLRHFALAVPEGPWHFPEDQVSDMPMRLLAAEITREQVFRQLHQELPYSINVETEQWEERDDGSVRIDQTIYVQRDSQKAIVLGKGGRQVKGIGALARTGLEEILERRVHLFLHVKVRENWLEERQHYRDMGLEFDV</sequence>
<dbReference type="Pfam" id="PF07650">
    <property type="entry name" value="KH_2"/>
    <property type="match status" value="1"/>
</dbReference>
<keyword evidence="4" id="KW-0342">GTP-binding</keyword>
<dbReference type="CDD" id="cd04163">
    <property type="entry name" value="Era"/>
    <property type="match status" value="1"/>
</dbReference>
<dbReference type="InterPro" id="IPR015946">
    <property type="entry name" value="KH_dom-like_a/b"/>
</dbReference>
<evidence type="ECO:0000256" key="4">
    <source>
        <dbReference type="ARBA" id="ARBA00023134"/>
    </source>
</evidence>
<evidence type="ECO:0000256" key="2">
    <source>
        <dbReference type="ARBA" id="ARBA00022741"/>
    </source>
</evidence>
<dbReference type="PROSITE" id="PS51713">
    <property type="entry name" value="G_ERA"/>
    <property type="match status" value="1"/>
</dbReference>
<dbReference type="GO" id="GO:0000028">
    <property type="term" value="P:ribosomal small subunit assembly"/>
    <property type="evidence" value="ECO:0007669"/>
    <property type="project" value="TreeGrafter"/>
</dbReference>
<evidence type="ECO:0000259" key="6">
    <source>
        <dbReference type="PROSITE" id="PS51713"/>
    </source>
</evidence>
<dbReference type="CDD" id="cd22534">
    <property type="entry name" value="KH-II_Era"/>
    <property type="match status" value="1"/>
</dbReference>
<dbReference type="Pfam" id="PF01926">
    <property type="entry name" value="MMR_HSR1"/>
    <property type="match status" value="1"/>
</dbReference>
<dbReference type="InterPro" id="IPR005662">
    <property type="entry name" value="GTPase_Era-like"/>
</dbReference>
<dbReference type="GO" id="GO:0005829">
    <property type="term" value="C:cytosol"/>
    <property type="evidence" value="ECO:0007669"/>
    <property type="project" value="TreeGrafter"/>
</dbReference>
<organism evidence="7">
    <name type="scientific">mine drainage metagenome</name>
    <dbReference type="NCBI Taxonomy" id="410659"/>
    <lineage>
        <taxon>unclassified sequences</taxon>
        <taxon>metagenomes</taxon>
        <taxon>ecological metagenomes</taxon>
    </lineage>
</organism>
<dbReference type="PANTHER" id="PTHR42698:SF1">
    <property type="entry name" value="GTPASE ERA, MITOCHONDRIAL"/>
    <property type="match status" value="1"/>
</dbReference>
<dbReference type="NCBIfam" id="TIGR00436">
    <property type="entry name" value="era"/>
    <property type="match status" value="1"/>
</dbReference>
<dbReference type="PANTHER" id="PTHR42698">
    <property type="entry name" value="GTPASE ERA"/>
    <property type="match status" value="1"/>
</dbReference>
<protein>
    <submittedName>
        <fullName evidence="7">GTPase Era</fullName>
    </submittedName>
</protein>
<evidence type="ECO:0000256" key="1">
    <source>
        <dbReference type="ARBA" id="ARBA00007921"/>
    </source>
</evidence>
<proteinExistence type="inferred from homology"/>
<feature type="domain" description="Era-type G" evidence="6">
    <location>
        <begin position="6"/>
        <end position="175"/>
    </location>
</feature>
<keyword evidence="2" id="KW-0547">Nucleotide-binding</keyword>
<dbReference type="SUPFAM" id="SSF54814">
    <property type="entry name" value="Prokaryotic type KH domain (KH-domain type II)"/>
    <property type="match status" value="1"/>
</dbReference>